<evidence type="ECO:0000313" key="6">
    <source>
        <dbReference type="EMBL" id="MBN3287073.1"/>
    </source>
</evidence>
<dbReference type="EMBL" id="JAAWVQ010163057">
    <property type="protein sequence ID" value="MBN3287073.1"/>
    <property type="molecule type" value="Genomic_DNA"/>
</dbReference>
<dbReference type="PROSITE" id="PS51827">
    <property type="entry name" value="XTBD"/>
    <property type="match status" value="1"/>
</dbReference>
<dbReference type="InterPro" id="IPR034071">
    <property type="entry name" value="R3H_NRF"/>
</dbReference>
<evidence type="ECO:0000313" key="7">
    <source>
        <dbReference type="Proteomes" id="UP001166093"/>
    </source>
</evidence>
<dbReference type="PANTHER" id="PTHR48430">
    <property type="entry name" value="PARTNER OF XRN-2 PROTEIN 1"/>
    <property type="match status" value="1"/>
</dbReference>
<feature type="region of interest" description="Disordered" evidence="2">
    <location>
        <begin position="391"/>
        <end position="412"/>
    </location>
</feature>
<organism evidence="6 7">
    <name type="scientific">Polyodon spathula</name>
    <name type="common">North American paddlefish</name>
    <name type="synonym">Squalus spathula</name>
    <dbReference type="NCBI Taxonomy" id="7913"/>
    <lineage>
        <taxon>Eukaryota</taxon>
        <taxon>Metazoa</taxon>
        <taxon>Chordata</taxon>
        <taxon>Craniata</taxon>
        <taxon>Vertebrata</taxon>
        <taxon>Euteleostomi</taxon>
        <taxon>Actinopterygii</taxon>
        <taxon>Chondrostei</taxon>
        <taxon>Acipenseriformes</taxon>
        <taxon>Polyodontidae</taxon>
        <taxon>Polyodon</taxon>
    </lineage>
</organism>
<dbReference type="CDD" id="cd00048">
    <property type="entry name" value="DSRM_SF"/>
    <property type="match status" value="1"/>
</dbReference>
<feature type="compositionally biased region" description="Polar residues" evidence="2">
    <location>
        <begin position="162"/>
        <end position="184"/>
    </location>
</feature>
<evidence type="ECO:0000259" key="4">
    <source>
        <dbReference type="PROSITE" id="PS51061"/>
    </source>
</evidence>
<proteinExistence type="inferred from homology"/>
<feature type="compositionally biased region" description="Basic and acidic residues" evidence="2">
    <location>
        <begin position="396"/>
        <end position="412"/>
    </location>
</feature>
<dbReference type="Gene3D" id="3.30.1370.50">
    <property type="entry name" value="R3H-like domain"/>
    <property type="match status" value="1"/>
</dbReference>
<dbReference type="SUPFAM" id="SSF54768">
    <property type="entry name" value="dsRNA-binding domain-like"/>
    <property type="match status" value="1"/>
</dbReference>
<feature type="domain" description="XRN2-binding (XTBD)" evidence="5">
    <location>
        <begin position="19"/>
        <end position="110"/>
    </location>
</feature>
<feature type="non-terminal residue" evidence="6">
    <location>
        <position position="1"/>
    </location>
</feature>
<feature type="domain" description="R3H" evidence="4">
    <location>
        <begin position="581"/>
        <end position="645"/>
    </location>
</feature>
<dbReference type="InterPro" id="IPR001374">
    <property type="entry name" value="R3H_dom"/>
</dbReference>
<dbReference type="InterPro" id="IPR036867">
    <property type="entry name" value="R3H_dom_sf"/>
</dbReference>
<keyword evidence="7" id="KW-1185">Reference proteome</keyword>
<dbReference type="PROSITE" id="PS50174">
    <property type="entry name" value="G_PATCH"/>
    <property type="match status" value="1"/>
</dbReference>
<comment type="caution">
    <text evidence="6">The sequence shown here is derived from an EMBL/GenBank/DDBJ whole genome shotgun (WGS) entry which is preliminary data.</text>
</comment>
<sequence>MAEGLDSCKGDREALLRYLDQFRQVSESDKHWAARRQFLVNHIRDYEVNTDQLLSLSMVWTNHVFLGCRYSPEIMRKVLDMAEGIDIGELPSFELVPGATANKRASSSDGGDVPVKKPAVSRLVTRPRFEPVHFVCSSGTEEKENEKKHTRSDMDSGGERASNANSSRPTQPAQDPCFQNTTPYVFDSGTNEDCDAVASTSGFGLRNQDKTASSNFMTKTQQDYAAKYEAHHSKRGFDSPKPVPVSSATIEEKQRLIIRVASIVCITFADPTTMNSGDIPNYNFILSRSIQACKTNPEYFYISLKEIPPADLPKNRKLPTDGYACELRCQCVYLATGYSGSKNGARDRASEQAVKLFLKPVEVRVVRRKFRHGYIDDLVVCQTHVHNLSFPPALRNPEEKPQSGPRGHFEPDPRKHWSTFVIVDNAHDAICILNNSAAFNRMKIDYKFENIPNTNTWQCSVYLQDEFFVAAGIGPKKIVKHIAAEEALAKLRQTQAVVKSNLRKEGNKEAISRNQIQAHSSEEAMKQEIKEDNIGNQLLRKMGWKGGGLGREGEGIAEPIKVKEQFAREGLGLDMDKGGNRLNKRDIEEIIRNYASSERQDDLRFSSELNNDERKQIHQMSQKYGLRSKSYGQAKQRFLVVSRKVQKDQLIGQLLQEGQVGRYELVKPQARFQ</sequence>
<protein>
    <submittedName>
        <fullName evidence="6">NKRF factor</fullName>
    </submittedName>
</protein>
<dbReference type="Pfam" id="PF11952">
    <property type="entry name" value="XTBD"/>
    <property type="match status" value="1"/>
</dbReference>
<evidence type="ECO:0000256" key="2">
    <source>
        <dbReference type="SAM" id="MobiDB-lite"/>
    </source>
</evidence>
<feature type="region of interest" description="Disordered" evidence="2">
    <location>
        <begin position="135"/>
        <end position="184"/>
    </location>
</feature>
<dbReference type="InterPro" id="IPR021859">
    <property type="entry name" value="XTBD"/>
</dbReference>
<dbReference type="InterPro" id="IPR000467">
    <property type="entry name" value="G_patch_dom"/>
</dbReference>
<evidence type="ECO:0000259" key="3">
    <source>
        <dbReference type="PROSITE" id="PS50174"/>
    </source>
</evidence>
<name>A0ABS2YKW5_POLSP</name>
<dbReference type="CDD" id="cd02640">
    <property type="entry name" value="R3H_NRF"/>
    <property type="match status" value="1"/>
</dbReference>
<dbReference type="InterPro" id="IPR058828">
    <property type="entry name" value="DSRM_CARF/NKRF"/>
</dbReference>
<dbReference type="Pfam" id="PF26535">
    <property type="entry name" value="DSRM_CARF"/>
    <property type="match status" value="1"/>
</dbReference>
<dbReference type="Gene3D" id="3.30.160.20">
    <property type="match status" value="1"/>
</dbReference>
<dbReference type="SUPFAM" id="SSF82708">
    <property type="entry name" value="R3H domain"/>
    <property type="match status" value="1"/>
</dbReference>
<dbReference type="SMART" id="SM00393">
    <property type="entry name" value="R3H"/>
    <property type="match status" value="1"/>
</dbReference>
<evidence type="ECO:0000259" key="5">
    <source>
        <dbReference type="PROSITE" id="PS51827"/>
    </source>
</evidence>
<dbReference type="Pfam" id="PF01585">
    <property type="entry name" value="G-patch"/>
    <property type="match status" value="1"/>
</dbReference>
<feature type="non-terminal residue" evidence="6">
    <location>
        <position position="673"/>
    </location>
</feature>
<dbReference type="PANTHER" id="PTHR48430:SF1">
    <property type="entry name" value="PARTNER OF XRN-2 PROTEIN 1"/>
    <property type="match status" value="1"/>
</dbReference>
<dbReference type="SMART" id="SM00443">
    <property type="entry name" value="G_patch"/>
    <property type="match status" value="1"/>
</dbReference>
<dbReference type="Proteomes" id="UP001166093">
    <property type="component" value="Unassembled WGS sequence"/>
</dbReference>
<gene>
    <name evidence="6" type="primary">Nkrf_0</name>
    <name evidence="6" type="ORF">GTO93_0007649</name>
</gene>
<feature type="compositionally biased region" description="Basic and acidic residues" evidence="2">
    <location>
        <begin position="140"/>
        <end position="158"/>
    </location>
</feature>
<feature type="domain" description="G-patch" evidence="3">
    <location>
        <begin position="531"/>
        <end position="576"/>
    </location>
</feature>
<dbReference type="PROSITE" id="PS51061">
    <property type="entry name" value="R3H"/>
    <property type="match status" value="1"/>
</dbReference>
<dbReference type="Pfam" id="PF01424">
    <property type="entry name" value="R3H"/>
    <property type="match status" value="1"/>
</dbReference>
<comment type="similarity">
    <text evidence="1">Belongs to the CARF family.</text>
</comment>
<reference evidence="6" key="1">
    <citation type="journal article" date="2021" name="Cell">
        <title>Tracing the genetic footprints of vertebrate landing in non-teleost ray-finned fishes.</title>
        <authorList>
            <person name="Bi X."/>
            <person name="Wang K."/>
            <person name="Yang L."/>
            <person name="Pan H."/>
            <person name="Jiang H."/>
            <person name="Wei Q."/>
            <person name="Fang M."/>
            <person name="Yu H."/>
            <person name="Zhu C."/>
            <person name="Cai Y."/>
            <person name="He Y."/>
            <person name="Gan X."/>
            <person name="Zeng H."/>
            <person name="Yu D."/>
            <person name="Zhu Y."/>
            <person name="Jiang H."/>
            <person name="Qiu Q."/>
            <person name="Yang H."/>
            <person name="Zhang Y.E."/>
            <person name="Wang W."/>
            <person name="Zhu M."/>
            <person name="He S."/>
            <person name="Zhang G."/>
        </authorList>
    </citation>
    <scope>NUCLEOTIDE SEQUENCE</scope>
    <source>
        <strain evidence="6">Pddl_001</strain>
    </source>
</reference>
<evidence type="ECO:0000256" key="1">
    <source>
        <dbReference type="ARBA" id="ARBA00010053"/>
    </source>
</evidence>
<accession>A0ABS2YKW5</accession>